<feature type="region of interest" description="Disordered" evidence="1">
    <location>
        <begin position="109"/>
        <end position="133"/>
    </location>
</feature>
<evidence type="ECO:0000313" key="2">
    <source>
        <dbReference type="EMBL" id="KMM73513.1"/>
    </source>
</evidence>
<reference evidence="3" key="3">
    <citation type="journal article" date="2010" name="Genome Res.">
        <title>Population genomic sequencing of Coccidioides fungi reveals recent hybridization and transposon control.</title>
        <authorList>
            <person name="Neafsey D.E."/>
            <person name="Barker B.M."/>
            <person name="Sharpton T.J."/>
            <person name="Stajich J.E."/>
            <person name="Park D.J."/>
            <person name="Whiston E."/>
            <person name="Hung C.-Y."/>
            <person name="McMahan C."/>
            <person name="White J."/>
            <person name="Sykes S."/>
            <person name="Heiman D."/>
            <person name="Young S."/>
            <person name="Zeng Q."/>
            <person name="Abouelleil A."/>
            <person name="Aftuck L."/>
            <person name="Bessette D."/>
            <person name="Brown A."/>
            <person name="FitzGerald M."/>
            <person name="Lui A."/>
            <person name="Macdonald J.P."/>
            <person name="Priest M."/>
            <person name="Orbach M.J."/>
            <person name="Galgiani J.N."/>
            <person name="Kirkland T.N."/>
            <person name="Cole G.T."/>
            <person name="Birren B.W."/>
            <person name="Henn M.R."/>
            <person name="Taylor J.W."/>
            <person name="Rounsley S.D."/>
        </authorList>
    </citation>
    <scope>NUCLEOTIDE SEQUENCE [LARGE SCALE GENOMIC DNA]</scope>
    <source>
        <strain evidence="3">RMSCC 3488</strain>
    </source>
</reference>
<organism evidence="2 3">
    <name type="scientific">Coccidioides posadasii RMSCC 3488</name>
    <dbReference type="NCBI Taxonomy" id="454284"/>
    <lineage>
        <taxon>Eukaryota</taxon>
        <taxon>Fungi</taxon>
        <taxon>Dikarya</taxon>
        <taxon>Ascomycota</taxon>
        <taxon>Pezizomycotina</taxon>
        <taxon>Eurotiomycetes</taxon>
        <taxon>Eurotiomycetidae</taxon>
        <taxon>Onygenales</taxon>
        <taxon>Onygenaceae</taxon>
        <taxon>Coccidioides</taxon>
    </lineage>
</organism>
<protein>
    <submittedName>
        <fullName evidence="2">Uncharacterized protein</fullName>
    </submittedName>
</protein>
<name>A0A0J6FT22_COCPO</name>
<evidence type="ECO:0000256" key="1">
    <source>
        <dbReference type="SAM" id="MobiDB-lite"/>
    </source>
</evidence>
<accession>A0A0J6FT22</accession>
<evidence type="ECO:0000313" key="3">
    <source>
        <dbReference type="Proteomes" id="UP000054567"/>
    </source>
</evidence>
<sequence>MGHGSTYFSTTSKGRFGAECPISASLAGSVSLRATTKVFWSITASYCLRSSSRLTLLTACLGTSQGRRRQSPVVALCFTEGLASFSMSPSLACEFCGFRYKMSRILQSSRTKGNEPGGTTKEETKISRQTGGYTRRLNGTPAFELCTCMALFWVYV</sequence>
<dbReference type="VEuPathDB" id="FungiDB:CPAG_09801"/>
<dbReference type="Proteomes" id="UP000054567">
    <property type="component" value="Unassembled WGS sequence"/>
</dbReference>
<proteinExistence type="predicted"/>
<reference evidence="2 3" key="1">
    <citation type="submission" date="2007-06" db="EMBL/GenBank/DDBJ databases">
        <title>The Genome Sequence of Coccidioides posadasii RMSCC_3488.</title>
        <authorList>
            <consortium name="Coccidioides Genome Resources Consortium"/>
            <consortium name="The Broad Institute Genome Sequencing Platform"/>
            <person name="Henn M.R."/>
            <person name="Sykes S."/>
            <person name="Young S."/>
            <person name="Jaffe D."/>
            <person name="Berlin A."/>
            <person name="Alvarez P."/>
            <person name="Butler J."/>
            <person name="Gnerre S."/>
            <person name="Grabherr M."/>
            <person name="Mauceli E."/>
            <person name="Brockman W."/>
            <person name="Kodira C."/>
            <person name="Alvarado L."/>
            <person name="Zeng Q."/>
            <person name="Crawford M."/>
            <person name="Antoine C."/>
            <person name="Devon K."/>
            <person name="Galgiani J."/>
            <person name="Orsborn K."/>
            <person name="Lewis M.L."/>
            <person name="Nusbaum C."/>
            <person name="Galagan J."/>
            <person name="Birren B."/>
        </authorList>
    </citation>
    <scope>NUCLEOTIDE SEQUENCE [LARGE SCALE GENOMIC DNA]</scope>
    <source>
        <strain evidence="2 3">RMSCC 3488</strain>
    </source>
</reference>
<dbReference type="EMBL" id="DS268114">
    <property type="protein sequence ID" value="KMM73513.1"/>
    <property type="molecule type" value="Genomic_DNA"/>
</dbReference>
<dbReference type="AlphaFoldDB" id="A0A0J6FT22"/>
<gene>
    <name evidence="2" type="ORF">CPAG_09801</name>
</gene>
<reference evidence="3" key="2">
    <citation type="journal article" date="2009" name="Genome Res.">
        <title>Comparative genomic analyses of the human fungal pathogens Coccidioides and their relatives.</title>
        <authorList>
            <person name="Sharpton T.J."/>
            <person name="Stajich J.E."/>
            <person name="Rounsley S.D."/>
            <person name="Gardner M.J."/>
            <person name="Wortman J.R."/>
            <person name="Jordar V.S."/>
            <person name="Maiti R."/>
            <person name="Kodira C.D."/>
            <person name="Neafsey D.E."/>
            <person name="Zeng Q."/>
            <person name="Hung C.-Y."/>
            <person name="McMahan C."/>
            <person name="Muszewska A."/>
            <person name="Grynberg M."/>
            <person name="Mandel M.A."/>
            <person name="Kellner E.M."/>
            <person name="Barker B.M."/>
            <person name="Galgiani J.N."/>
            <person name="Orbach M.J."/>
            <person name="Kirkland T.N."/>
            <person name="Cole G.T."/>
            <person name="Henn M.R."/>
            <person name="Birren B.W."/>
            <person name="Taylor J.W."/>
        </authorList>
    </citation>
    <scope>NUCLEOTIDE SEQUENCE [LARGE SCALE GENOMIC DNA]</scope>
    <source>
        <strain evidence="3">RMSCC 3488</strain>
    </source>
</reference>